<dbReference type="RefSeq" id="WP_005525295.1">
    <property type="nucleotide sequence ID" value="NZ_CP050134.2"/>
</dbReference>
<dbReference type="GO" id="GO:0003676">
    <property type="term" value="F:nucleic acid binding"/>
    <property type="evidence" value="ECO:0007669"/>
    <property type="project" value="InterPro"/>
</dbReference>
<reference evidence="6 7" key="1">
    <citation type="submission" date="2018-06" db="EMBL/GenBank/DDBJ databases">
        <authorList>
            <consortium name="Pathogen Informatics"/>
            <person name="Doyle S."/>
        </authorList>
    </citation>
    <scope>NUCLEOTIDE SEQUENCE [LARGE SCALE GENOMIC DNA]</scope>
    <source>
        <strain evidence="6 7">NCTC10254</strain>
    </source>
</reference>
<feature type="compositionally biased region" description="Basic and acidic residues" evidence="3">
    <location>
        <begin position="310"/>
        <end position="321"/>
    </location>
</feature>
<dbReference type="Pfam" id="PF00270">
    <property type="entry name" value="DEAD"/>
    <property type="match status" value="1"/>
</dbReference>
<evidence type="ECO:0000259" key="5">
    <source>
        <dbReference type="PROSITE" id="PS51194"/>
    </source>
</evidence>
<dbReference type="AlphaFoldDB" id="A0A6G9D8L8"/>
<dbReference type="InterPro" id="IPR055227">
    <property type="entry name" value="HRQ1_WHD"/>
</dbReference>
<evidence type="ECO:0000313" key="7">
    <source>
        <dbReference type="Proteomes" id="UP000249886"/>
    </source>
</evidence>
<feature type="region of interest" description="Disordered" evidence="3">
    <location>
        <begin position="257"/>
        <end position="321"/>
    </location>
</feature>
<dbReference type="PANTHER" id="PTHR47957:SF3">
    <property type="entry name" value="ATP-DEPENDENT HELICASE HRQ1"/>
    <property type="match status" value="1"/>
</dbReference>
<sequence>MTPTYRTTITQPPRPAVYGDWPTWAYPPLITQLADEYSITRPYQHQSLTATTAHDGRHVIVATGTSSGKSLGYQLPALTDLARDPAACALYLTPTKALGNDQLTAILRLCRADPALASINPAPYDGDTPTEARRTIRATSRYLVTNPDMLHGGILAYPDLWRRLFANLRYVIVDEAHQYRGVFGAHVSLVLRRLLRLARRAQQPRGNMREGRRGGGVGAGGHGGPKTGGPVVILASATSNNPAQHAARLIGDPDVVAVTEDGSPRGRRTIILTEAGPADSSGGALGEDSGEASGGGTGEGLAADAGDAGRQADVRPGDRRRSVTTEAALLMADFLVEGARTLVFTKSRAGAELVALRAQTELARVGRPDLSARVAAYRAGYLAADRRRIEQALDDGELLGVAATNALELGIDIGGLDAVITAGFPGTLASFWQQAGRAGRRNQAATVALIASADPLDAYLVHHPDALISRPVEAAVFDPTNPHILAGHVLCAALEAPLTDREVAWFRAGPVVDRLVADGWLRRRPRGYYAAVPPGQPDPHRVVSVRGSGREVTIVESATGRVVGTVDAGQAASQVHPGAVYLHQGRSYVVDELSLAEGVALVHGEMPDYFTQALSSTTIRVVSAPDAACDEVAPGLLVANMLVEVTRQVTGYAVRDPGGATLAAVPLGMPPESLVTRAVAITIDPVVLAELGIQDVPGTLHAMEHALIGLLPLVATCDRWDIGGVSTALHQDTGLPTVFVYDGYPGGAGFADCGFSRFSEWVSATAVTVAGCECESGCPSCVQSPKCGNGNQPLDKRGAITLLQKICSMLDG</sequence>
<dbReference type="PROSITE" id="PS51192">
    <property type="entry name" value="HELICASE_ATP_BIND_1"/>
    <property type="match status" value="1"/>
</dbReference>
<evidence type="ECO:0000256" key="1">
    <source>
        <dbReference type="ARBA" id="ARBA00022741"/>
    </source>
</evidence>
<proteinExistence type="predicted"/>
<name>A0A6G9D8L8_9CORY</name>
<dbReference type="PROSITE" id="PS51194">
    <property type="entry name" value="HELICASE_CTER"/>
    <property type="match status" value="1"/>
</dbReference>
<dbReference type="InterPro" id="IPR022307">
    <property type="entry name" value="Helicase_put_actinobac"/>
</dbReference>
<dbReference type="EMBL" id="UARK01000001">
    <property type="protein sequence ID" value="SPW23746.1"/>
    <property type="molecule type" value="Genomic_DNA"/>
</dbReference>
<dbReference type="Gene3D" id="3.40.50.300">
    <property type="entry name" value="P-loop containing nucleotide triphosphate hydrolases"/>
    <property type="match status" value="2"/>
</dbReference>
<dbReference type="CDD" id="cd18797">
    <property type="entry name" value="SF2_C_Hrq"/>
    <property type="match status" value="1"/>
</dbReference>
<dbReference type="GO" id="GO:0043138">
    <property type="term" value="F:3'-5' DNA helicase activity"/>
    <property type="evidence" value="ECO:0007669"/>
    <property type="project" value="TreeGrafter"/>
</dbReference>
<dbReference type="InterPro" id="IPR018973">
    <property type="entry name" value="MZB"/>
</dbReference>
<dbReference type="Pfam" id="PF09369">
    <property type="entry name" value="MZB"/>
    <property type="match status" value="1"/>
</dbReference>
<dbReference type="Pfam" id="PF22982">
    <property type="entry name" value="WHD_HRQ1"/>
    <property type="match status" value="1"/>
</dbReference>
<feature type="compositionally biased region" description="Gly residues" evidence="3">
    <location>
        <begin position="214"/>
        <end position="227"/>
    </location>
</feature>
<evidence type="ECO:0000313" key="6">
    <source>
        <dbReference type="EMBL" id="SPW23746.1"/>
    </source>
</evidence>
<keyword evidence="2" id="KW-0067">ATP-binding</keyword>
<dbReference type="GO" id="GO:0005524">
    <property type="term" value="F:ATP binding"/>
    <property type="evidence" value="ECO:0007669"/>
    <property type="project" value="UniProtKB-KW"/>
</dbReference>
<protein>
    <submittedName>
        <fullName evidence="6">ATP-dependent RNA helicase</fullName>
    </submittedName>
</protein>
<feature type="domain" description="Helicase ATP-binding" evidence="4">
    <location>
        <begin position="50"/>
        <end position="257"/>
    </location>
</feature>
<dbReference type="Pfam" id="PF00271">
    <property type="entry name" value="Helicase_C"/>
    <property type="match status" value="1"/>
</dbReference>
<dbReference type="CDD" id="cd17923">
    <property type="entry name" value="DEXHc_Hrq1-like"/>
    <property type="match status" value="1"/>
</dbReference>
<dbReference type="SMART" id="SM00490">
    <property type="entry name" value="HELICc"/>
    <property type="match status" value="1"/>
</dbReference>
<dbReference type="InterPro" id="IPR011545">
    <property type="entry name" value="DEAD/DEAH_box_helicase_dom"/>
</dbReference>
<dbReference type="NCBIfam" id="TIGR03817">
    <property type="entry name" value="DECH_helic"/>
    <property type="match status" value="1"/>
</dbReference>
<feature type="compositionally biased region" description="Low complexity" evidence="3">
    <location>
        <begin position="300"/>
        <end position="309"/>
    </location>
</feature>
<evidence type="ECO:0000256" key="2">
    <source>
        <dbReference type="ARBA" id="ARBA00022840"/>
    </source>
</evidence>
<keyword evidence="1" id="KW-0547">Nucleotide-binding</keyword>
<keyword evidence="6" id="KW-0347">Helicase</keyword>
<feature type="domain" description="Helicase C-terminal" evidence="5">
    <location>
        <begin position="330"/>
        <end position="483"/>
    </location>
</feature>
<gene>
    <name evidence="6" type="ORF">NCTC10254_00103</name>
</gene>
<dbReference type="InterPro" id="IPR001650">
    <property type="entry name" value="Helicase_C-like"/>
</dbReference>
<dbReference type="InterPro" id="IPR027417">
    <property type="entry name" value="P-loop_NTPase"/>
</dbReference>
<accession>A0A6G9D8L8</accession>
<dbReference type="SMART" id="SM00487">
    <property type="entry name" value="DEXDc"/>
    <property type="match status" value="1"/>
</dbReference>
<evidence type="ECO:0000259" key="4">
    <source>
        <dbReference type="PROSITE" id="PS51192"/>
    </source>
</evidence>
<dbReference type="Proteomes" id="UP000249886">
    <property type="component" value="Unassembled WGS sequence"/>
</dbReference>
<dbReference type="SUPFAM" id="SSF52540">
    <property type="entry name" value="P-loop containing nucleoside triphosphate hydrolases"/>
    <property type="match status" value="1"/>
</dbReference>
<dbReference type="InterPro" id="IPR014001">
    <property type="entry name" value="Helicase_ATP-bd"/>
</dbReference>
<dbReference type="PANTHER" id="PTHR47957">
    <property type="entry name" value="ATP-DEPENDENT HELICASE HRQ1"/>
    <property type="match status" value="1"/>
</dbReference>
<evidence type="ECO:0000256" key="3">
    <source>
        <dbReference type="SAM" id="MobiDB-lite"/>
    </source>
</evidence>
<dbReference type="GO" id="GO:0036297">
    <property type="term" value="P:interstrand cross-link repair"/>
    <property type="evidence" value="ECO:0007669"/>
    <property type="project" value="TreeGrafter"/>
</dbReference>
<comment type="caution">
    <text evidence="6">The sequence shown here is derived from an EMBL/GenBank/DDBJ whole genome shotgun (WGS) entry which is preliminary data.</text>
</comment>
<dbReference type="GeneID" id="84573422"/>
<keyword evidence="6" id="KW-0378">Hydrolase</keyword>
<organism evidence="6 7">
    <name type="scientific">Corynebacterium matruchotii</name>
    <dbReference type="NCBI Taxonomy" id="43768"/>
    <lineage>
        <taxon>Bacteria</taxon>
        <taxon>Bacillati</taxon>
        <taxon>Actinomycetota</taxon>
        <taxon>Actinomycetes</taxon>
        <taxon>Mycobacteriales</taxon>
        <taxon>Corynebacteriaceae</taxon>
        <taxon>Corynebacterium</taxon>
    </lineage>
</organism>
<feature type="region of interest" description="Disordered" evidence="3">
    <location>
        <begin position="201"/>
        <end position="227"/>
    </location>
</feature>
<dbReference type="GO" id="GO:0006289">
    <property type="term" value="P:nucleotide-excision repair"/>
    <property type="evidence" value="ECO:0007669"/>
    <property type="project" value="TreeGrafter"/>
</dbReference>